<name>A0AAN8ID20_TRICO</name>
<evidence type="ECO:0000313" key="2">
    <source>
        <dbReference type="EMBL" id="KAK5964473.1"/>
    </source>
</evidence>
<feature type="region of interest" description="Disordered" evidence="1">
    <location>
        <begin position="109"/>
        <end position="128"/>
    </location>
</feature>
<sequence length="227" mass="25559">MADCEKTGSIEDGCQDTLIGQAAHLQPPEKYTVRPHATLFFSGNSNERTNKEFRLLNGFLELWLAQTDRHRIVHRPIIEPNNVATETNSVEDDVKKELVRYDSTPFDVDRLIRRPPDGLQGQRQQDLPLEMPRRRSAPIRLYTPGNVSAAVTTNVIDRSSLGITGGLTALRNIHQNSTEQYEPLRKKPKPEMNNQENDNDGRSEQVRCCPSCSDGELNENSAGNPLQ</sequence>
<evidence type="ECO:0000313" key="3">
    <source>
        <dbReference type="Proteomes" id="UP001331761"/>
    </source>
</evidence>
<comment type="caution">
    <text evidence="2">The sequence shown here is derived from an EMBL/GenBank/DDBJ whole genome shotgun (WGS) entry which is preliminary data.</text>
</comment>
<proteinExistence type="predicted"/>
<feature type="region of interest" description="Disordered" evidence="1">
    <location>
        <begin position="174"/>
        <end position="227"/>
    </location>
</feature>
<evidence type="ECO:0000256" key="1">
    <source>
        <dbReference type="SAM" id="MobiDB-lite"/>
    </source>
</evidence>
<feature type="compositionally biased region" description="Polar residues" evidence="1">
    <location>
        <begin position="218"/>
        <end position="227"/>
    </location>
</feature>
<gene>
    <name evidence="2" type="ORF">GCK32_002936</name>
</gene>
<protein>
    <submittedName>
        <fullName evidence="2">Uncharacterized protein</fullName>
    </submittedName>
</protein>
<keyword evidence="3" id="KW-1185">Reference proteome</keyword>
<dbReference type="AlphaFoldDB" id="A0AAN8ID20"/>
<accession>A0AAN8ID20</accession>
<organism evidence="2 3">
    <name type="scientific">Trichostrongylus colubriformis</name>
    <name type="common">Black scour worm</name>
    <dbReference type="NCBI Taxonomy" id="6319"/>
    <lineage>
        <taxon>Eukaryota</taxon>
        <taxon>Metazoa</taxon>
        <taxon>Ecdysozoa</taxon>
        <taxon>Nematoda</taxon>
        <taxon>Chromadorea</taxon>
        <taxon>Rhabditida</taxon>
        <taxon>Rhabditina</taxon>
        <taxon>Rhabditomorpha</taxon>
        <taxon>Strongyloidea</taxon>
        <taxon>Trichostrongylidae</taxon>
        <taxon>Trichostrongylus</taxon>
    </lineage>
</organism>
<dbReference type="Proteomes" id="UP001331761">
    <property type="component" value="Unassembled WGS sequence"/>
</dbReference>
<reference evidence="2 3" key="1">
    <citation type="submission" date="2019-10" db="EMBL/GenBank/DDBJ databases">
        <title>Assembly and Annotation for the nematode Trichostrongylus colubriformis.</title>
        <authorList>
            <person name="Martin J."/>
        </authorList>
    </citation>
    <scope>NUCLEOTIDE SEQUENCE [LARGE SCALE GENOMIC DNA]</scope>
    <source>
        <strain evidence="2">G859</strain>
        <tissue evidence="2">Whole worm</tissue>
    </source>
</reference>
<dbReference type="EMBL" id="WIXE01025749">
    <property type="protein sequence ID" value="KAK5964473.1"/>
    <property type="molecule type" value="Genomic_DNA"/>
</dbReference>